<protein>
    <submittedName>
        <fullName evidence="2">Uncharacterized protein</fullName>
    </submittedName>
</protein>
<accession>A0A9P9WV10</accession>
<feature type="region of interest" description="Disordered" evidence="1">
    <location>
        <begin position="61"/>
        <end position="125"/>
    </location>
</feature>
<evidence type="ECO:0000313" key="2">
    <source>
        <dbReference type="EMBL" id="KAI1879789.1"/>
    </source>
</evidence>
<feature type="compositionally biased region" description="Basic residues" evidence="1">
    <location>
        <begin position="89"/>
        <end position="98"/>
    </location>
</feature>
<gene>
    <name evidence="2" type="ORF">JX265_001410</name>
</gene>
<comment type="caution">
    <text evidence="2">The sequence shown here is derived from an EMBL/GenBank/DDBJ whole genome shotgun (WGS) entry which is preliminary data.</text>
</comment>
<dbReference type="OrthoDB" id="5403747at2759"/>
<dbReference type="EMBL" id="JAFIMR010000003">
    <property type="protein sequence ID" value="KAI1879789.1"/>
    <property type="molecule type" value="Genomic_DNA"/>
</dbReference>
<dbReference type="Proteomes" id="UP000829685">
    <property type="component" value="Unassembled WGS sequence"/>
</dbReference>
<feature type="compositionally biased region" description="Acidic residues" evidence="1">
    <location>
        <begin position="106"/>
        <end position="125"/>
    </location>
</feature>
<sequence>MSGNKTTLTGRDLELAGLVWQCFDTEPKINYAKLAELAGFKNSATASACWGPVKKKLMAAADNGEGPATTPKSAKRKATTKADDGTPIKKARTPKAKAKATVDTTPAEDEPVKDEEDVDAIDAEA</sequence>
<proteinExistence type="predicted"/>
<evidence type="ECO:0000313" key="3">
    <source>
        <dbReference type="Proteomes" id="UP000829685"/>
    </source>
</evidence>
<keyword evidence="3" id="KW-1185">Reference proteome</keyword>
<reference evidence="2" key="1">
    <citation type="submission" date="2021-03" db="EMBL/GenBank/DDBJ databases">
        <title>Revisited historic fungal species revealed as producer of novel bioactive compounds through whole genome sequencing and comparative genomics.</title>
        <authorList>
            <person name="Vignolle G.A."/>
            <person name="Hochenegger N."/>
            <person name="Mach R.L."/>
            <person name="Mach-Aigner A.R."/>
            <person name="Javad Rahimi M."/>
            <person name="Salim K.A."/>
            <person name="Chan C.M."/>
            <person name="Lim L.B.L."/>
            <person name="Cai F."/>
            <person name="Druzhinina I.S."/>
            <person name="U'Ren J.M."/>
            <person name="Derntl C."/>
        </authorList>
    </citation>
    <scope>NUCLEOTIDE SEQUENCE</scope>
    <source>
        <strain evidence="2">TUCIM 5799</strain>
    </source>
</reference>
<dbReference type="AlphaFoldDB" id="A0A9P9WV10"/>
<organism evidence="2 3">
    <name type="scientific">Neoarthrinium moseri</name>
    <dbReference type="NCBI Taxonomy" id="1658444"/>
    <lineage>
        <taxon>Eukaryota</taxon>
        <taxon>Fungi</taxon>
        <taxon>Dikarya</taxon>
        <taxon>Ascomycota</taxon>
        <taxon>Pezizomycotina</taxon>
        <taxon>Sordariomycetes</taxon>
        <taxon>Xylariomycetidae</taxon>
        <taxon>Amphisphaeriales</taxon>
        <taxon>Apiosporaceae</taxon>
        <taxon>Neoarthrinium</taxon>
    </lineage>
</organism>
<name>A0A9P9WV10_9PEZI</name>
<evidence type="ECO:0000256" key="1">
    <source>
        <dbReference type="SAM" id="MobiDB-lite"/>
    </source>
</evidence>